<dbReference type="InterPro" id="IPR010730">
    <property type="entry name" value="HET"/>
</dbReference>
<proteinExistence type="predicted"/>
<feature type="domain" description="Heterokaryon incompatibility" evidence="2">
    <location>
        <begin position="292"/>
        <end position="372"/>
    </location>
</feature>
<dbReference type="PANTHER" id="PTHR39596">
    <property type="match status" value="1"/>
</dbReference>
<keyword evidence="4" id="KW-1185">Reference proteome</keyword>
<dbReference type="Pfam" id="PF06985">
    <property type="entry name" value="HET"/>
    <property type="match status" value="1"/>
</dbReference>
<organism evidence="3 4">
    <name type="scientific">Cladonia borealis</name>
    <dbReference type="NCBI Taxonomy" id="184061"/>
    <lineage>
        <taxon>Eukaryota</taxon>
        <taxon>Fungi</taxon>
        <taxon>Dikarya</taxon>
        <taxon>Ascomycota</taxon>
        <taxon>Pezizomycotina</taxon>
        <taxon>Lecanoromycetes</taxon>
        <taxon>OSLEUM clade</taxon>
        <taxon>Lecanoromycetidae</taxon>
        <taxon>Lecanorales</taxon>
        <taxon>Lecanorineae</taxon>
        <taxon>Cladoniaceae</taxon>
        <taxon>Cladonia</taxon>
    </lineage>
</organism>
<reference evidence="3" key="1">
    <citation type="submission" date="2023-03" db="EMBL/GenBank/DDBJ databases">
        <title>Complete genome of Cladonia borealis.</title>
        <authorList>
            <person name="Park H."/>
        </authorList>
    </citation>
    <scope>NUCLEOTIDE SEQUENCE</scope>
    <source>
        <strain evidence="3">ANT050790</strain>
    </source>
</reference>
<sequence length="888" mass="100258">MDHMNKPKNAIHGHIEVPYHADRSDGRWFSTFLVDKEFLTQDIFLLLWQHGTADTDEHFLSIVQNWLFFGVLTEVLQLNPSEPVFKMRKEDGREVVCTKGLPRVCNDFRATVPAWQESEDRERVQKVINMAQTVVDALCLRRNWTYDRQVLILSIVLLYNLIRDFWGLNFSSSIRGYLGFLETRMIDDGWCKSDIEKLRYSLEPERFYFVAQMDPPTPFQDHQGCPHNRCLLRQVELLNYKTKHIDEGCKCTHVTASEVEMFSILKSGFIPLILWSSDSPMKIVSSQYYANYVALSHVWSDRLGNPTANSLPCCQLELLSRLVNSLQDNDNDTIVPFWMDTICCPVTNQEARSLAIISMHKTYSEASKVLVLDAYLRRTEMKGLADREILLRIICSPWTCRLWTFQEGVLAKELLFQFADGPLDFNLIAARFSRDAEFLGGDRIRGICALLRGQAVLHGAPYEVLGITPITSYREVGYSLVRALKSLSTSLVYRDTSVASDEALCIGTIIGMDIEAVTRAPRLERMITFWSLQDRLSAAICLWNGPRLTEPPGYRWAPSSFVSQTQCTFGRPDSRFDYVEAKVTPSGLLFDSPCIFLHAWKRALATVFYLRQDRERCLVVEFYPVRASQKVNMSGQMINQRPDSESLDFAILVQPPFEFDSDEPPPSPQDRAEGILVSIEGQEDGVFQARLEGDVSIAPAGHPSVVTLGFSTQLLEQVLEAHTEEHDPTTASIQVVPLKRTSTELPASLSELIGDSPEEHQLRADFSSFTQSSQEVPHQLKPSGHDLGDGSDLPDVSSLQISKSGTASAEKVSEGSIELQDAESAAQSQDYTSRPRNQEVERENEVDDSVIKIAVFRGLGRTTSVFSEETFLMFDGIAISPSQTWCID</sequence>
<dbReference type="EMBL" id="JAFEKC020000015">
    <property type="protein sequence ID" value="KAK0510793.1"/>
    <property type="molecule type" value="Genomic_DNA"/>
</dbReference>
<feature type="compositionally biased region" description="Polar residues" evidence="1">
    <location>
        <begin position="797"/>
        <end position="807"/>
    </location>
</feature>
<evidence type="ECO:0000256" key="1">
    <source>
        <dbReference type="SAM" id="MobiDB-lite"/>
    </source>
</evidence>
<accession>A0AA39V078</accession>
<comment type="caution">
    <text evidence="3">The sequence shown here is derived from an EMBL/GenBank/DDBJ whole genome shotgun (WGS) entry which is preliminary data.</text>
</comment>
<evidence type="ECO:0000259" key="2">
    <source>
        <dbReference type="Pfam" id="PF06985"/>
    </source>
</evidence>
<evidence type="ECO:0000313" key="3">
    <source>
        <dbReference type="EMBL" id="KAK0510793.1"/>
    </source>
</evidence>
<protein>
    <recommendedName>
        <fullName evidence="2">Heterokaryon incompatibility domain-containing protein</fullName>
    </recommendedName>
</protein>
<gene>
    <name evidence="3" type="ORF">JMJ35_007225</name>
</gene>
<name>A0AA39V078_9LECA</name>
<dbReference type="Proteomes" id="UP001166286">
    <property type="component" value="Unassembled WGS sequence"/>
</dbReference>
<dbReference type="AlphaFoldDB" id="A0AA39V078"/>
<feature type="compositionally biased region" description="Polar residues" evidence="1">
    <location>
        <begin position="825"/>
        <end position="835"/>
    </location>
</feature>
<dbReference type="PANTHER" id="PTHR39596:SF3">
    <property type="entry name" value="HETEROKARYON INCOMPATIBILITY DOMAIN-CONTAINING PROTEIN"/>
    <property type="match status" value="1"/>
</dbReference>
<evidence type="ECO:0000313" key="4">
    <source>
        <dbReference type="Proteomes" id="UP001166286"/>
    </source>
</evidence>
<feature type="region of interest" description="Disordered" evidence="1">
    <location>
        <begin position="768"/>
        <end position="845"/>
    </location>
</feature>